<dbReference type="EMBL" id="MU004234">
    <property type="protein sequence ID" value="KAF2670398.1"/>
    <property type="molecule type" value="Genomic_DNA"/>
</dbReference>
<evidence type="ECO:0000313" key="1">
    <source>
        <dbReference type="EMBL" id="KAF2670398.1"/>
    </source>
</evidence>
<dbReference type="Proteomes" id="UP000799302">
    <property type="component" value="Unassembled WGS sequence"/>
</dbReference>
<protein>
    <recommendedName>
        <fullName evidence="3">RRM domain-containing protein</fullName>
    </recommendedName>
</protein>
<proteinExistence type="predicted"/>
<evidence type="ECO:0000313" key="2">
    <source>
        <dbReference type="Proteomes" id="UP000799302"/>
    </source>
</evidence>
<dbReference type="SUPFAM" id="SSF54928">
    <property type="entry name" value="RNA-binding domain, RBD"/>
    <property type="match status" value="1"/>
</dbReference>
<dbReference type="AlphaFoldDB" id="A0A6A6UH32"/>
<dbReference type="InterPro" id="IPR035979">
    <property type="entry name" value="RBD_domain_sf"/>
</dbReference>
<dbReference type="GO" id="GO:0003676">
    <property type="term" value="F:nucleic acid binding"/>
    <property type="evidence" value="ECO:0007669"/>
    <property type="project" value="InterPro"/>
</dbReference>
<gene>
    <name evidence="1" type="ORF">BT63DRAFT_454590</name>
</gene>
<dbReference type="InterPro" id="IPR012677">
    <property type="entry name" value="Nucleotide-bd_a/b_plait_sf"/>
</dbReference>
<evidence type="ECO:0008006" key="3">
    <source>
        <dbReference type="Google" id="ProtNLM"/>
    </source>
</evidence>
<name>A0A6A6UH32_9PEZI</name>
<dbReference type="Gene3D" id="3.30.70.330">
    <property type="match status" value="1"/>
</dbReference>
<organism evidence="1 2">
    <name type="scientific">Microthyrium microscopicum</name>
    <dbReference type="NCBI Taxonomy" id="703497"/>
    <lineage>
        <taxon>Eukaryota</taxon>
        <taxon>Fungi</taxon>
        <taxon>Dikarya</taxon>
        <taxon>Ascomycota</taxon>
        <taxon>Pezizomycotina</taxon>
        <taxon>Dothideomycetes</taxon>
        <taxon>Dothideomycetes incertae sedis</taxon>
        <taxon>Microthyriales</taxon>
        <taxon>Microthyriaceae</taxon>
        <taxon>Microthyrium</taxon>
    </lineage>
</organism>
<accession>A0A6A6UH32</accession>
<sequence>MDFTNTEYQADLLDFQSSHGLDGSDNARILVISGILNVDAGHGLSFTKRTVERLGNVRIADADIVVPGDANGQSKGYAFVIADSAEQAAELAEKVDGFRADRQRTFSAQFVQN</sequence>
<reference evidence="1" key="1">
    <citation type="journal article" date="2020" name="Stud. Mycol.">
        <title>101 Dothideomycetes genomes: a test case for predicting lifestyles and emergence of pathogens.</title>
        <authorList>
            <person name="Haridas S."/>
            <person name="Albert R."/>
            <person name="Binder M."/>
            <person name="Bloem J."/>
            <person name="Labutti K."/>
            <person name="Salamov A."/>
            <person name="Andreopoulos B."/>
            <person name="Baker S."/>
            <person name="Barry K."/>
            <person name="Bills G."/>
            <person name="Bluhm B."/>
            <person name="Cannon C."/>
            <person name="Castanera R."/>
            <person name="Culley D."/>
            <person name="Daum C."/>
            <person name="Ezra D."/>
            <person name="Gonzalez J."/>
            <person name="Henrissat B."/>
            <person name="Kuo A."/>
            <person name="Liang C."/>
            <person name="Lipzen A."/>
            <person name="Lutzoni F."/>
            <person name="Magnuson J."/>
            <person name="Mondo S."/>
            <person name="Nolan M."/>
            <person name="Ohm R."/>
            <person name="Pangilinan J."/>
            <person name="Park H.-J."/>
            <person name="Ramirez L."/>
            <person name="Alfaro M."/>
            <person name="Sun H."/>
            <person name="Tritt A."/>
            <person name="Yoshinaga Y."/>
            <person name="Zwiers L.-H."/>
            <person name="Turgeon B."/>
            <person name="Goodwin S."/>
            <person name="Spatafora J."/>
            <person name="Crous P."/>
            <person name="Grigoriev I."/>
        </authorList>
    </citation>
    <scope>NUCLEOTIDE SEQUENCE</scope>
    <source>
        <strain evidence="1">CBS 115976</strain>
    </source>
</reference>
<keyword evidence="2" id="KW-1185">Reference proteome</keyword>